<dbReference type="InterPro" id="IPR025403">
    <property type="entry name" value="TgpA-like_C"/>
</dbReference>
<dbReference type="RefSeq" id="WP_058939277.1">
    <property type="nucleotide sequence ID" value="NZ_LLYW01000030.1"/>
</dbReference>
<dbReference type="Pfam" id="PF13559">
    <property type="entry name" value="DUF4129"/>
    <property type="match status" value="1"/>
</dbReference>
<keyword evidence="1" id="KW-1133">Transmembrane helix</keyword>
<keyword evidence="1" id="KW-0812">Transmembrane</keyword>
<evidence type="ECO:0000313" key="3">
    <source>
        <dbReference type="EMBL" id="KUH32705.1"/>
    </source>
</evidence>
<dbReference type="STRING" id="227598.APY94_08775"/>
<reference evidence="3 4" key="1">
    <citation type="submission" date="2015-10" db="EMBL/GenBank/DDBJ databases">
        <title>Draft genome sequence of Thermococcus celericrescens strain DSM 17994.</title>
        <authorList>
            <person name="Hong S.-J."/>
            <person name="Park C.-E."/>
            <person name="Shin J.-H."/>
        </authorList>
    </citation>
    <scope>NUCLEOTIDE SEQUENCE [LARGE SCALE GENOMIC DNA]</scope>
    <source>
        <strain evidence="3 4">DSM 17994</strain>
    </source>
</reference>
<keyword evidence="4" id="KW-1185">Reference proteome</keyword>
<name>A0A100XX23_9EURY</name>
<gene>
    <name evidence="3" type="ORF">APY94_08775</name>
</gene>
<dbReference type="EMBL" id="LLYW01000030">
    <property type="protein sequence ID" value="KUH32705.1"/>
    <property type="molecule type" value="Genomic_DNA"/>
</dbReference>
<evidence type="ECO:0000256" key="1">
    <source>
        <dbReference type="SAM" id="Phobius"/>
    </source>
</evidence>
<keyword evidence="1" id="KW-0472">Membrane</keyword>
<protein>
    <recommendedName>
        <fullName evidence="2">Protein-glutamine gamma-glutamyltransferase-like C-terminal domain-containing protein</fullName>
    </recommendedName>
</protein>
<dbReference type="Proteomes" id="UP000053462">
    <property type="component" value="Unassembled WGS sequence"/>
</dbReference>
<evidence type="ECO:0000313" key="4">
    <source>
        <dbReference type="Proteomes" id="UP000053462"/>
    </source>
</evidence>
<organism evidence="3 4">
    <name type="scientific">Thermococcus celericrescens</name>
    <dbReference type="NCBI Taxonomy" id="227598"/>
    <lineage>
        <taxon>Archaea</taxon>
        <taxon>Methanobacteriati</taxon>
        <taxon>Methanobacteriota</taxon>
        <taxon>Thermococci</taxon>
        <taxon>Thermococcales</taxon>
        <taxon>Thermococcaceae</taxon>
        <taxon>Thermococcus</taxon>
    </lineage>
</organism>
<evidence type="ECO:0000259" key="2">
    <source>
        <dbReference type="Pfam" id="PF13559"/>
    </source>
</evidence>
<accession>A0A100XX23</accession>
<feature type="transmembrane region" description="Helical" evidence="1">
    <location>
        <begin position="79"/>
        <end position="97"/>
    </location>
</feature>
<feature type="transmembrane region" description="Helical" evidence="1">
    <location>
        <begin position="146"/>
        <end position="167"/>
    </location>
</feature>
<dbReference type="AlphaFoldDB" id="A0A100XX23"/>
<dbReference type="OrthoDB" id="99436at2157"/>
<sequence>MSIRVKFAALYTLLFALMTLMMGYSVKNSGLQRSEAPSFGVLLLAIVAVSLLVIFLVLLSWRDLSPGKKKYPVNVRSYLMAWAFAIAGAAGILYYIGRSNPTPPVNSTLNSSLNSTTANGSVVPPAPVYHNDTVSAAPPSGVPSSYVLYGAALLFLAGLSYFAVIYYRKALRKRELREMRRRAELFDRKVEELGLEMFSDPREAVVGIYKNAVLWLEILGVPYKESWTHWEHAERVQIFREPFRGITELFEKAKYAPEKVTWEDAEKALELYRKMRGAVNEVS</sequence>
<feature type="transmembrane region" description="Helical" evidence="1">
    <location>
        <begin position="39"/>
        <end position="59"/>
    </location>
</feature>
<proteinExistence type="predicted"/>
<comment type="caution">
    <text evidence="3">The sequence shown here is derived from an EMBL/GenBank/DDBJ whole genome shotgun (WGS) entry which is preliminary data.</text>
</comment>
<feature type="domain" description="Protein-glutamine gamma-glutamyltransferase-like C-terminal" evidence="2">
    <location>
        <begin position="209"/>
        <end position="273"/>
    </location>
</feature>